<comment type="caution">
    <text evidence="8">The sequence shown here is derived from an EMBL/GenBank/DDBJ whole genome shotgun (WGS) entry which is preliminary data.</text>
</comment>
<evidence type="ECO:0000259" key="7">
    <source>
        <dbReference type="PROSITE" id="PS51669"/>
    </source>
</evidence>
<dbReference type="InterPro" id="IPR019546">
    <property type="entry name" value="TAT_signal_bac_arc"/>
</dbReference>
<reference evidence="8 9" key="1">
    <citation type="journal article" date="2018" name="Elife">
        <title>Discovery and characterization of a prevalent human gut bacterial enzyme sufficient for the inactivation of a family of plant toxins.</title>
        <authorList>
            <person name="Koppel N."/>
            <person name="Bisanz J.E."/>
            <person name="Pandelia M.E."/>
            <person name="Turnbaugh P.J."/>
            <person name="Balskus E.P."/>
        </authorList>
    </citation>
    <scope>NUCLEOTIDE SEQUENCE [LARGE SCALE GENOMIC DNA]</scope>
    <source>
        <strain evidence="8 9">W1 BHI 6</strain>
    </source>
</reference>
<accession>A0A369MGS5</accession>
<evidence type="ECO:0000256" key="6">
    <source>
        <dbReference type="ARBA" id="ARBA00023014"/>
    </source>
</evidence>
<evidence type="ECO:0000256" key="1">
    <source>
        <dbReference type="ARBA" id="ARBA00010312"/>
    </source>
</evidence>
<keyword evidence="2" id="KW-0479">Metal-binding</keyword>
<comment type="similarity">
    <text evidence="1">Belongs to the prokaryotic molybdopterin-containing oxidoreductase family.</text>
</comment>
<dbReference type="InterPro" id="IPR006657">
    <property type="entry name" value="MoPterin_dinucl-bd_dom"/>
</dbReference>
<keyword evidence="3" id="KW-0732">Signal</keyword>
<evidence type="ECO:0000256" key="4">
    <source>
        <dbReference type="ARBA" id="ARBA00023002"/>
    </source>
</evidence>
<dbReference type="InterPro" id="IPR009010">
    <property type="entry name" value="Asp_de-COase-like_dom_sf"/>
</dbReference>
<dbReference type="SUPFAM" id="SSF53706">
    <property type="entry name" value="Formate dehydrogenase/DMSO reductase, domains 1-3"/>
    <property type="match status" value="1"/>
</dbReference>
<dbReference type="NCBIfam" id="TIGR01409">
    <property type="entry name" value="TAT_signal_seq"/>
    <property type="match status" value="1"/>
</dbReference>
<evidence type="ECO:0000256" key="5">
    <source>
        <dbReference type="ARBA" id="ARBA00023004"/>
    </source>
</evidence>
<dbReference type="EMBL" id="PPTU01000012">
    <property type="protein sequence ID" value="RDB69780.1"/>
    <property type="molecule type" value="Genomic_DNA"/>
</dbReference>
<dbReference type="Pfam" id="PF00384">
    <property type="entry name" value="Molybdopterin"/>
    <property type="match status" value="1"/>
</dbReference>
<dbReference type="Gene3D" id="3.40.228.10">
    <property type="entry name" value="Dimethylsulfoxide Reductase, domain 2"/>
    <property type="match status" value="2"/>
</dbReference>
<proteinExistence type="inferred from homology"/>
<dbReference type="InterPro" id="IPR006311">
    <property type="entry name" value="TAT_signal"/>
</dbReference>
<gene>
    <name evidence="8" type="ORF">C1875_09035</name>
</gene>
<dbReference type="Proteomes" id="UP000253970">
    <property type="component" value="Unassembled WGS sequence"/>
</dbReference>
<dbReference type="AlphaFoldDB" id="A0A369MGS5"/>
<dbReference type="PANTHER" id="PTHR43742">
    <property type="entry name" value="TRIMETHYLAMINE-N-OXIDE REDUCTASE"/>
    <property type="match status" value="1"/>
</dbReference>
<dbReference type="Gene3D" id="2.40.40.20">
    <property type="match status" value="1"/>
</dbReference>
<dbReference type="InterPro" id="IPR006963">
    <property type="entry name" value="Mopterin_OxRdtase_4Fe-4S_dom"/>
</dbReference>
<keyword evidence="4" id="KW-0560">Oxidoreductase</keyword>
<dbReference type="GO" id="GO:0051536">
    <property type="term" value="F:iron-sulfur cluster binding"/>
    <property type="evidence" value="ECO:0007669"/>
    <property type="project" value="UniProtKB-KW"/>
</dbReference>
<evidence type="ECO:0000313" key="9">
    <source>
        <dbReference type="Proteomes" id="UP000253970"/>
    </source>
</evidence>
<protein>
    <submittedName>
        <fullName evidence="8">Molybdopterin oxidoreductase</fullName>
    </submittedName>
</protein>
<dbReference type="Pfam" id="PF01568">
    <property type="entry name" value="Molydop_binding"/>
    <property type="match status" value="1"/>
</dbReference>
<feature type="domain" description="4Fe-4S Mo/W bis-MGD-type" evidence="7">
    <location>
        <begin position="82"/>
        <end position="138"/>
    </location>
</feature>
<dbReference type="GO" id="GO:0016491">
    <property type="term" value="F:oxidoreductase activity"/>
    <property type="evidence" value="ECO:0007669"/>
    <property type="project" value="UniProtKB-KW"/>
</dbReference>
<dbReference type="GO" id="GO:0043546">
    <property type="term" value="F:molybdopterin cofactor binding"/>
    <property type="evidence" value="ECO:0007669"/>
    <property type="project" value="InterPro"/>
</dbReference>
<evidence type="ECO:0000256" key="2">
    <source>
        <dbReference type="ARBA" id="ARBA00022723"/>
    </source>
</evidence>
<evidence type="ECO:0000313" key="8">
    <source>
        <dbReference type="EMBL" id="RDB69780.1"/>
    </source>
</evidence>
<name>A0A369MGS5_EGGLN</name>
<evidence type="ECO:0000256" key="3">
    <source>
        <dbReference type="ARBA" id="ARBA00022729"/>
    </source>
</evidence>
<dbReference type="InterPro" id="IPR050612">
    <property type="entry name" value="Prok_Mopterin_Oxidored"/>
</dbReference>
<dbReference type="SMART" id="SM00926">
    <property type="entry name" value="Molybdop_Fe4S4"/>
    <property type="match status" value="1"/>
</dbReference>
<dbReference type="InterPro" id="IPR006656">
    <property type="entry name" value="Mopterin_OxRdtase"/>
</dbReference>
<dbReference type="Pfam" id="PF04879">
    <property type="entry name" value="Molybdop_Fe4S4"/>
    <property type="match status" value="1"/>
</dbReference>
<dbReference type="GO" id="GO:0046872">
    <property type="term" value="F:metal ion binding"/>
    <property type="evidence" value="ECO:0007669"/>
    <property type="project" value="UniProtKB-KW"/>
</dbReference>
<dbReference type="Gene3D" id="3.40.50.740">
    <property type="match status" value="2"/>
</dbReference>
<dbReference type="SUPFAM" id="SSF50692">
    <property type="entry name" value="ADC-like"/>
    <property type="match status" value="1"/>
</dbReference>
<organism evidence="8 9">
    <name type="scientific">Eggerthella lenta</name>
    <name type="common">Eubacterium lentum</name>
    <dbReference type="NCBI Taxonomy" id="84112"/>
    <lineage>
        <taxon>Bacteria</taxon>
        <taxon>Bacillati</taxon>
        <taxon>Actinomycetota</taxon>
        <taxon>Coriobacteriia</taxon>
        <taxon>Eggerthellales</taxon>
        <taxon>Eggerthellaceae</taxon>
        <taxon>Eggerthella</taxon>
    </lineage>
</organism>
<keyword evidence="5" id="KW-0408">Iron</keyword>
<dbReference type="PROSITE" id="PS51318">
    <property type="entry name" value="TAT"/>
    <property type="match status" value="1"/>
</dbReference>
<sequence>MPAAWFGWTDGLRRRRGWPFWKKRDEQGKDECTREEKAVALTDITRRSFLKLASVATATAAVGIAAESNLVETDKAYAEDAIVKRKTFCRSCPRACGVIAHSKNGRVIKLEGNPDDIYSKGAMCAKGLSAIQALYHPNRTKYPMKRIGERGVDNTWERITWDEAIDMIAKAMADMRDKYGRNGLLVTTGGGGNPRIIDSIAFRDYWGAGNIFEPGAAQCAMPRTFMQKQMDGWQGFVSIGDSQCQGCFNPQSPVDCFVQWGAQGCASSSTINARFWNELRDRGCTFINVDPRFNHDSARADVWLPIRPGTDVAMMMAWINYLIENEKYDAEFVAKWTNLPFLVDPEDEGGALLRASKVFEDVDARNEGYVYFDTATGNVTKAFAMGPDNEDAYHPQTWGEVEVALPDGRTITCKTGGQALKESVQDWTIEKACELCWVPLENAQKAVKLFAESKYGGIGNGVSQDQFIQSAESAMCVSILNQLKGNTCAPGVNAVAPHPKDVVYSMGKERGRFTYSMGYDGRGLFNPNEDGKGNPLGHEYITLPAVVERLGYIEHKGLGDWKHSHIPSVYDAIMSGEPYQPRVWYERSGNKMVTLADAASWVDAFKKMDFVSHCYMYPTSFTFEAADVMLPATEWLEMAYDPGAHGDLKGYIVPLTVLFEHCDDRLVYGTIFKQLADKYNDEMAYNIYYVDKQYYTIHEYEEYLEDIAVTDVKTGKKLTWEETMEVNGWRNTTEQEYWDEFSQYGQYLQVDDDGLYYGMGYKQKDYVTWAGDIKDNPRKDQTYCDRILWIGRHGNDPAGELPPASQDYSPVPFYQEPLESPLDPDVKAKYPLVASNGRLPYYHHSTLRNIPYLRETYPVPEIWIDPQAAAERGIETGDWVNVKSQRCEEQEIVKDGIYARAFVTPGINPGCVYMERFWNPEFLEEGQDARKSWTTCNWNVLSRREGPHNPVMGTYTLRGVPVQVAKSDKPEGVWCKPEDFEPWMPQPSENTGGGY</sequence>
<keyword evidence="6" id="KW-0411">Iron-sulfur</keyword>
<dbReference type="Gene3D" id="2.20.25.90">
    <property type="entry name" value="ADC-like domains"/>
    <property type="match status" value="1"/>
</dbReference>
<dbReference type="PROSITE" id="PS51669">
    <property type="entry name" value="4FE4S_MOW_BIS_MGD"/>
    <property type="match status" value="1"/>
</dbReference>